<dbReference type="PROSITE" id="PS52016">
    <property type="entry name" value="TONB_DEPENDENT_REC_3"/>
    <property type="match status" value="1"/>
</dbReference>
<dbReference type="PANTHER" id="PTHR30069:SF29">
    <property type="entry name" value="HEMOGLOBIN AND HEMOGLOBIN-HAPTOGLOBIN-BINDING PROTEIN 1-RELATED"/>
    <property type="match status" value="1"/>
</dbReference>
<accession>A0ABS3PWP0</accession>
<comment type="caution">
    <text evidence="11">The sequence shown here is derived from an EMBL/GenBank/DDBJ whole genome shotgun (WGS) entry which is preliminary data.</text>
</comment>
<keyword evidence="3 8" id="KW-1134">Transmembrane beta strand</keyword>
<dbReference type="InterPro" id="IPR008969">
    <property type="entry name" value="CarboxyPept-like_regulatory"/>
</dbReference>
<dbReference type="Gene3D" id="2.170.130.10">
    <property type="entry name" value="TonB-dependent receptor, plug domain"/>
    <property type="match status" value="1"/>
</dbReference>
<dbReference type="Pfam" id="PF07715">
    <property type="entry name" value="Plug"/>
    <property type="match status" value="1"/>
</dbReference>
<evidence type="ECO:0000256" key="5">
    <source>
        <dbReference type="ARBA" id="ARBA00022729"/>
    </source>
</evidence>
<evidence type="ECO:0000256" key="4">
    <source>
        <dbReference type="ARBA" id="ARBA00022692"/>
    </source>
</evidence>
<dbReference type="Proteomes" id="UP000681610">
    <property type="component" value="Unassembled WGS sequence"/>
</dbReference>
<proteinExistence type="inferred from homology"/>
<comment type="subcellular location">
    <subcellularLocation>
        <location evidence="1 8">Cell outer membrane</location>
        <topology evidence="1 8">Multi-pass membrane protein</topology>
    </subcellularLocation>
</comment>
<dbReference type="Gene3D" id="2.40.170.20">
    <property type="entry name" value="TonB-dependent receptor, beta-barrel domain"/>
    <property type="match status" value="1"/>
</dbReference>
<keyword evidence="7 8" id="KW-0998">Cell outer membrane</keyword>
<keyword evidence="6 8" id="KW-0472">Membrane</keyword>
<organism evidence="11 12">
    <name type="scientific">Capnocytophaga bilenii</name>
    <dbReference type="NCBI Taxonomy" id="2819369"/>
    <lineage>
        <taxon>Bacteria</taxon>
        <taxon>Pseudomonadati</taxon>
        <taxon>Bacteroidota</taxon>
        <taxon>Flavobacteriia</taxon>
        <taxon>Flavobacteriales</taxon>
        <taxon>Flavobacteriaceae</taxon>
        <taxon>Capnocytophaga</taxon>
    </lineage>
</organism>
<dbReference type="PANTHER" id="PTHR30069">
    <property type="entry name" value="TONB-DEPENDENT OUTER MEMBRANE RECEPTOR"/>
    <property type="match status" value="1"/>
</dbReference>
<evidence type="ECO:0000259" key="10">
    <source>
        <dbReference type="Pfam" id="PF07715"/>
    </source>
</evidence>
<feature type="signal peptide" evidence="9">
    <location>
        <begin position="1"/>
        <end position="21"/>
    </location>
</feature>
<evidence type="ECO:0000256" key="6">
    <source>
        <dbReference type="ARBA" id="ARBA00023136"/>
    </source>
</evidence>
<gene>
    <name evidence="11" type="ORF">J4N46_04620</name>
</gene>
<evidence type="ECO:0000256" key="8">
    <source>
        <dbReference type="PROSITE-ProRule" id="PRU01360"/>
    </source>
</evidence>
<comment type="similarity">
    <text evidence="8">Belongs to the TonB-dependent receptor family.</text>
</comment>
<evidence type="ECO:0000256" key="1">
    <source>
        <dbReference type="ARBA" id="ARBA00004571"/>
    </source>
</evidence>
<evidence type="ECO:0000256" key="7">
    <source>
        <dbReference type="ARBA" id="ARBA00023237"/>
    </source>
</evidence>
<dbReference type="RefSeq" id="WP_208058341.1">
    <property type="nucleotide sequence ID" value="NZ_JAGDYP010000003.1"/>
</dbReference>
<dbReference type="Pfam" id="PF13715">
    <property type="entry name" value="CarbopepD_reg_2"/>
    <property type="match status" value="1"/>
</dbReference>
<dbReference type="SUPFAM" id="SSF56935">
    <property type="entry name" value="Porins"/>
    <property type="match status" value="1"/>
</dbReference>
<evidence type="ECO:0000313" key="12">
    <source>
        <dbReference type="Proteomes" id="UP000681610"/>
    </source>
</evidence>
<dbReference type="Gene3D" id="2.60.40.1120">
    <property type="entry name" value="Carboxypeptidase-like, regulatory domain"/>
    <property type="match status" value="1"/>
</dbReference>
<dbReference type="InterPro" id="IPR023997">
    <property type="entry name" value="TonB-dep_OMP_SusC/RagA_CS"/>
</dbReference>
<keyword evidence="5 9" id="KW-0732">Signal</keyword>
<evidence type="ECO:0000256" key="3">
    <source>
        <dbReference type="ARBA" id="ARBA00022452"/>
    </source>
</evidence>
<dbReference type="SUPFAM" id="SSF49464">
    <property type="entry name" value="Carboxypeptidase regulatory domain-like"/>
    <property type="match status" value="1"/>
</dbReference>
<dbReference type="InterPro" id="IPR023996">
    <property type="entry name" value="TonB-dep_OMP_SusC/RagA"/>
</dbReference>
<keyword evidence="12" id="KW-1185">Reference proteome</keyword>
<evidence type="ECO:0000313" key="11">
    <source>
        <dbReference type="EMBL" id="MBO1883719.1"/>
    </source>
</evidence>
<feature type="domain" description="TonB-dependent receptor plug" evidence="10">
    <location>
        <begin position="121"/>
        <end position="245"/>
    </location>
</feature>
<protein>
    <submittedName>
        <fullName evidence="11">SusC/RagA family TonB-linked outer membrane protein</fullName>
    </submittedName>
</protein>
<keyword evidence="4 8" id="KW-0812">Transmembrane</keyword>
<dbReference type="NCBIfam" id="TIGR04056">
    <property type="entry name" value="OMP_RagA_SusC"/>
    <property type="match status" value="1"/>
</dbReference>
<dbReference type="NCBIfam" id="TIGR04057">
    <property type="entry name" value="SusC_RagA_signa"/>
    <property type="match status" value="1"/>
</dbReference>
<evidence type="ECO:0000256" key="9">
    <source>
        <dbReference type="SAM" id="SignalP"/>
    </source>
</evidence>
<sequence length="1013" mass="112663">MKMKYLMLLAICALFSVSLMAQNKVQVTGVVTGNDGLPLPGVGVVVKGTTHGVSTDFDGKYEIQVEANQLLEFSSLGYSTQTKKVDKQKGTLKLDVVLKEEAQQLTEVVVTALGIKREEKALSYNVQQVKSEELTKVKSPNFVNSLNGKVAGITINKSASGAGGATRVVMRGEKSIEGSNNVLYVIDGIPLFNSKSGGDDSGIKGEGRVTSEGIADFNPDDIESISVLSGPSAAALYGSNAANGVILINTKKGKEGKMQITVGNSTELSRPFILPKFQNTYGNRSGEFTSWGSKLATPSSYDPAKDFFVTGTNIINSFTLTSGNKTNQTFASAATTDANGVVPNNSYHRYNFSIRNTTALFKEKVQLDLGASYIKQKDMNMVSQGEYWNPIVAAYLYPRGEDFDKIKTFERYDTNRNFPVQYWPISESVFGNQNPYWTAYRNLASNNKDRFMFNTGLSYKINDWANVAARARMDKSYVNFERKLYASSNEKFAKPKGAYKYSNYSDHQFYSDIIANMNKTFFEDWNVVLNVGGSFSDFSAIERGYEGNLQLAPNLFSIQNITPSEGKISEGFGDSRRRNVAVFGNAEIGYKRFAYLTLSGRNEWDSRLVNSAEESYFYPSIGMSAVVSEMGEMPKFINYFKVRSSYTEVASPIAWSGRTPGTITQKIVGGIIKPEEIYPYSDFKAERTKSYELGLSLRIFKHFNIESTWYRSNTYNQTFVANLPESTGYKYIYLQAGDVQNSGTELNVSYKNKFGELNVISSVSYTRNKNEIKKMVQNYRHPFTDQPFNINEVSKDNGRTILKVGGSISDVYASKFLKKDNQGYINIPESGELDMETINPVYLGRTTPDFLLGWNNSFSYKGFGLSFLVSGRFGGIVNSSTEAILDRFGVSKNSAIARDNGGVNLPGQGKYNAKKYYEAVATGKSETAGYYTYDATNVRLQELTLSYTFPAKWFKNYLDELTLSLIGNNLWMIYNKAPFDPELTPSTATYGQGNDYFMQPSLRSVGFNIKAKL</sequence>
<name>A0ABS3PWP0_9FLAO</name>
<keyword evidence="2 8" id="KW-0813">Transport</keyword>
<feature type="chain" id="PRO_5045486285" evidence="9">
    <location>
        <begin position="22"/>
        <end position="1013"/>
    </location>
</feature>
<dbReference type="InterPro" id="IPR037066">
    <property type="entry name" value="Plug_dom_sf"/>
</dbReference>
<dbReference type="InterPro" id="IPR036942">
    <property type="entry name" value="Beta-barrel_TonB_sf"/>
</dbReference>
<dbReference type="InterPro" id="IPR012910">
    <property type="entry name" value="Plug_dom"/>
</dbReference>
<evidence type="ECO:0000256" key="2">
    <source>
        <dbReference type="ARBA" id="ARBA00022448"/>
    </source>
</evidence>
<dbReference type="EMBL" id="JAGDYP010000003">
    <property type="protein sequence ID" value="MBO1883719.1"/>
    <property type="molecule type" value="Genomic_DNA"/>
</dbReference>
<dbReference type="InterPro" id="IPR039426">
    <property type="entry name" value="TonB-dep_rcpt-like"/>
</dbReference>
<reference evidence="11 12" key="1">
    <citation type="submission" date="2021-03" db="EMBL/GenBank/DDBJ databases">
        <title>Isolation and description of Capnocytophaga bilenii sp. nov., a novel Capnocytophaga species, isolated from a gingivitis subject.</title>
        <authorList>
            <person name="Antezack A."/>
            <person name="Monnet-Corti V."/>
            <person name="La Scola B."/>
        </authorList>
    </citation>
    <scope>NUCLEOTIDE SEQUENCE [LARGE SCALE GENOMIC DNA]</scope>
    <source>
        <strain evidence="11 12">Marseille-Q4570</strain>
    </source>
</reference>